<feature type="compositionally biased region" description="Basic and acidic residues" evidence="2">
    <location>
        <begin position="215"/>
        <end position="228"/>
    </location>
</feature>
<sequence length="307" mass="32348">MALATKESVFAAADAIKVEGRNPTIDGVRKALGGGSYTPISDFLSQWRQATSQPAANPASSTPAPEALKTRLDELLGLAWAEALAQANARLDTERAALELTRTTLEAQKAEAAAFADAVDAELQEAKAEIRRLTDAAKTQAAQLAQISADLAQANTHLTQEQADHQAARAAKFELEKAMEATRAEHAKAQAEVARLTGELRATEAREAAQNGHADASEKRAAAAQEKAEKAAETLAQIRIELAEAKTQTKAAEQAAKHAQEEAATARVAEREANIRQTTLQLQLAALTKPEKPAAPEGAAGEEGAKA</sequence>
<accession>A0A0H5Q5R6</accession>
<reference evidence="4" key="1">
    <citation type="submission" date="2015-06" db="EMBL/GenBank/DDBJ databases">
        <authorList>
            <person name="Joergensen T."/>
        </authorList>
    </citation>
    <scope>NUCLEOTIDE SEQUENCE</scope>
    <source>
        <strain evidence="4">RGFK1254</strain>
    </source>
</reference>
<dbReference type="InterPro" id="IPR021104">
    <property type="entry name" value="KfrA_DNA-bd_N"/>
</dbReference>
<dbReference type="EMBL" id="LN853826">
    <property type="protein sequence ID" value="CRY96764.1"/>
    <property type="molecule type" value="Genomic_DNA"/>
</dbReference>
<evidence type="ECO:0000313" key="4">
    <source>
        <dbReference type="EMBL" id="CRY96764.1"/>
    </source>
</evidence>
<feature type="region of interest" description="Disordered" evidence="2">
    <location>
        <begin position="282"/>
        <end position="307"/>
    </location>
</feature>
<keyword evidence="1" id="KW-0175">Coiled coil</keyword>
<feature type="domain" description="KfrA N-terminal DNA-binding" evidence="3">
    <location>
        <begin position="5"/>
        <end position="123"/>
    </location>
</feature>
<name>A0A0H5Q5R6_9ZZZZ</name>
<protein>
    <recommendedName>
        <fullName evidence="3">KfrA N-terminal DNA-binding domain-containing protein</fullName>
    </recommendedName>
</protein>
<organism evidence="4">
    <name type="scientific">uncultured prokaryote</name>
    <dbReference type="NCBI Taxonomy" id="198431"/>
    <lineage>
        <taxon>unclassified sequences</taxon>
        <taxon>environmental samples</taxon>
    </lineage>
</organism>
<evidence type="ECO:0000259" key="3">
    <source>
        <dbReference type="Pfam" id="PF11740"/>
    </source>
</evidence>
<evidence type="ECO:0000256" key="2">
    <source>
        <dbReference type="SAM" id="MobiDB-lite"/>
    </source>
</evidence>
<feature type="region of interest" description="Disordered" evidence="2">
    <location>
        <begin position="204"/>
        <end position="228"/>
    </location>
</feature>
<feature type="coiled-coil region" evidence="1">
    <location>
        <begin position="81"/>
        <end position="143"/>
    </location>
</feature>
<reference evidence="4" key="2">
    <citation type="submission" date="2015-07" db="EMBL/GenBank/DDBJ databases">
        <title>Plasmids, circular viruses and viroids from rat gut.</title>
        <authorList>
            <person name="Jorgensen T.J."/>
            <person name="Hansen M.A."/>
            <person name="Xu Z."/>
            <person name="Tabak M.A."/>
            <person name="Sorensen S.J."/>
            <person name="Hansen L.H."/>
        </authorList>
    </citation>
    <scope>NUCLEOTIDE SEQUENCE</scope>
    <source>
        <strain evidence="4">RGFK1254</strain>
    </source>
</reference>
<dbReference type="AlphaFoldDB" id="A0A0H5Q5R6"/>
<proteinExistence type="predicted"/>
<dbReference type="Pfam" id="PF11740">
    <property type="entry name" value="KfrA_N"/>
    <property type="match status" value="1"/>
</dbReference>
<evidence type="ECO:0000256" key="1">
    <source>
        <dbReference type="SAM" id="Coils"/>
    </source>
</evidence>